<proteinExistence type="predicted"/>
<reference evidence="1 2" key="1">
    <citation type="journal article" date="2016" name="Front. Microbiol.">
        <title>Genomic Resource of Rice Seed Associated Bacteria.</title>
        <authorList>
            <person name="Midha S."/>
            <person name="Bansal K."/>
            <person name="Sharma S."/>
            <person name="Kumar N."/>
            <person name="Patil P.P."/>
            <person name="Chaudhry V."/>
            <person name="Patil P.B."/>
        </authorList>
    </citation>
    <scope>NUCLEOTIDE SEQUENCE [LARGE SCALE GENOMIC DNA]</scope>
    <source>
        <strain evidence="1 2">NS226</strain>
    </source>
</reference>
<dbReference type="InterPro" id="IPR028082">
    <property type="entry name" value="Peripla_BP_I"/>
</dbReference>
<accession>A0A175R9B1</accession>
<evidence type="ECO:0000313" key="2">
    <source>
        <dbReference type="Proteomes" id="UP000078272"/>
    </source>
</evidence>
<dbReference type="STRING" id="401562.NS365_02965"/>
<dbReference type="OrthoDB" id="9802022at2"/>
<dbReference type="AlphaFoldDB" id="A0A175R9B1"/>
<dbReference type="InterPro" id="IPR039570">
    <property type="entry name" value="AmiC_PBP1"/>
</dbReference>
<dbReference type="Pfam" id="PF13433">
    <property type="entry name" value="Peripla_BP_5"/>
    <property type="match status" value="1"/>
</dbReference>
<name>A0A175R9B1_9HYPH</name>
<dbReference type="Proteomes" id="UP000078272">
    <property type="component" value="Unassembled WGS sequence"/>
</dbReference>
<protein>
    <submittedName>
        <fullName evidence="1">Aliphatic amidase expression-regulating protein</fullName>
    </submittedName>
</protein>
<evidence type="ECO:0000313" key="1">
    <source>
        <dbReference type="EMBL" id="KTQ95934.1"/>
    </source>
</evidence>
<dbReference type="PANTHER" id="PTHR47628">
    <property type="match status" value="1"/>
</dbReference>
<dbReference type="PATRIC" id="fig|401562.3.peg.1275"/>
<dbReference type="CDD" id="cd06357">
    <property type="entry name" value="PBP1_AmiC"/>
    <property type="match status" value="1"/>
</dbReference>
<dbReference type="PANTHER" id="PTHR47628:SF1">
    <property type="entry name" value="ALIPHATIC AMIDASE EXPRESSION-REGULATING PROTEIN"/>
    <property type="match status" value="1"/>
</dbReference>
<comment type="caution">
    <text evidence="1">The sequence shown here is derived from an EMBL/GenBank/DDBJ whole genome shotgun (WGS) entry which is preliminary data.</text>
</comment>
<gene>
    <name evidence="1" type="ORF">NS226_09340</name>
</gene>
<dbReference type="GO" id="GO:0033218">
    <property type="term" value="F:amide binding"/>
    <property type="evidence" value="ECO:0007669"/>
    <property type="project" value="InterPro"/>
</dbReference>
<organism evidence="1 2">
    <name type="scientific">Aureimonas ureilytica</name>
    <dbReference type="NCBI Taxonomy" id="401562"/>
    <lineage>
        <taxon>Bacteria</taxon>
        <taxon>Pseudomonadati</taxon>
        <taxon>Pseudomonadota</taxon>
        <taxon>Alphaproteobacteria</taxon>
        <taxon>Hyphomicrobiales</taxon>
        <taxon>Aurantimonadaceae</taxon>
        <taxon>Aureimonas</taxon>
    </lineage>
</organism>
<dbReference type="Gene3D" id="3.40.50.2300">
    <property type="match status" value="2"/>
</dbReference>
<dbReference type="EMBL" id="LDPZ01000019">
    <property type="protein sequence ID" value="KTQ95934.1"/>
    <property type="molecule type" value="Genomic_DNA"/>
</dbReference>
<dbReference type="SUPFAM" id="SSF53822">
    <property type="entry name" value="Periplasmic binding protein-like I"/>
    <property type="match status" value="1"/>
</dbReference>
<dbReference type="RefSeq" id="WP_058634818.1">
    <property type="nucleotide sequence ID" value="NZ_LDPZ01000019.1"/>
</dbReference>
<sequence>MTSLRIPIGIVFSATGSYGTVGRTMQNGALLACRQINREMGGALTIQPTVIDPGSCLDAYAPAMEQLLSRGIRHVVGCYTSSSRKEVIPIFEKRDALLWYPTHYEGFESSDNVVYTGAAPNHHILPLVEFLVARHGKRAFCIGSNYIWAWESNRVLRDELMQRGGSVLAERYLPVGETEMAHIVSAVLDAKPDFVFNSLIGQSAYAFFRAMRAECAARGIDQIRTMPIASCNLSEPELVEIGAGAIDGHLSSSVYFASVQTAANRAFVADYTSQFPQGPAASSEAEAAYIAVRLLAKSVAAAGTDDISRVRAFVGGQTLDAPQGRVSIDPGTLHAYLTPRIGRSRADGQFDILLEAPAPVRPDPYLVRSSAALEQPILRPMLKVVS</sequence>